<gene>
    <name evidence="2" type="ORF">SAMN05421545_2710</name>
</gene>
<accession>A0A1N6Z2Q6</accession>
<sequence>MADRFVYLLVFLLLGWQPARAQEKPLFEDEAVLQFKLVADFQKLLKDRGDDRKYHAATLFYQDAAGGEISLPLRVMVRGNRRRDVTVCRFPPLMLNLIRKKMPAGTVFEGQNKLKLVTHCVGEEYVLREYLVYKVYNLLAEESFRVRLCQVTYEDSLGKRKPEVRYAFLIEDDKSMASRLDMKLIPSKMRISMDLVDPKAMARLALFQYMIGNTDWSVPYRHNIDLLAPDSLSEPIPVPFDFDYAGIVGAPYAAPPPELGIKSVKQRLYRAYTFPDNIHREMVNTFNAYRTPIYAVYRQCEPLSKSGLRQSLKYLDSFYAIINHPRKFDREIVKVGERNEKAYVTVKGLK</sequence>
<name>A0A1N6Z2Q6_9BACT</name>
<evidence type="ECO:0000256" key="1">
    <source>
        <dbReference type="SAM" id="SignalP"/>
    </source>
</evidence>
<keyword evidence="3" id="KW-1185">Reference proteome</keyword>
<reference evidence="3" key="1">
    <citation type="submission" date="2017-01" db="EMBL/GenBank/DDBJ databases">
        <authorList>
            <person name="Varghese N."/>
            <person name="Submissions S."/>
        </authorList>
    </citation>
    <scope>NUCLEOTIDE SEQUENCE [LARGE SCALE GENOMIC DNA]</scope>
    <source>
        <strain evidence="3">DM9</strain>
    </source>
</reference>
<evidence type="ECO:0000313" key="2">
    <source>
        <dbReference type="EMBL" id="SIR21162.1"/>
    </source>
</evidence>
<feature type="signal peptide" evidence="1">
    <location>
        <begin position="1"/>
        <end position="21"/>
    </location>
</feature>
<dbReference type="EMBL" id="FTNM01000004">
    <property type="protein sequence ID" value="SIR21162.1"/>
    <property type="molecule type" value="Genomic_DNA"/>
</dbReference>
<feature type="chain" id="PRO_5012048917" description="DUF3857 domain-containing protein" evidence="1">
    <location>
        <begin position="22"/>
        <end position="350"/>
    </location>
</feature>
<dbReference type="Proteomes" id="UP000185924">
    <property type="component" value="Unassembled WGS sequence"/>
</dbReference>
<keyword evidence="1" id="KW-0732">Signal</keyword>
<dbReference type="AlphaFoldDB" id="A0A1N6Z2Q6"/>
<evidence type="ECO:0000313" key="3">
    <source>
        <dbReference type="Proteomes" id="UP000185924"/>
    </source>
</evidence>
<evidence type="ECO:0008006" key="4">
    <source>
        <dbReference type="Google" id="ProtNLM"/>
    </source>
</evidence>
<proteinExistence type="predicted"/>
<protein>
    <recommendedName>
        <fullName evidence="4">DUF3857 domain-containing protein</fullName>
    </recommendedName>
</protein>
<organism evidence="2 3">
    <name type="scientific">Pontibacter lucknowensis</name>
    <dbReference type="NCBI Taxonomy" id="1077936"/>
    <lineage>
        <taxon>Bacteria</taxon>
        <taxon>Pseudomonadati</taxon>
        <taxon>Bacteroidota</taxon>
        <taxon>Cytophagia</taxon>
        <taxon>Cytophagales</taxon>
        <taxon>Hymenobacteraceae</taxon>
        <taxon>Pontibacter</taxon>
    </lineage>
</organism>